<keyword evidence="6" id="KW-1185">Reference proteome</keyword>
<sequence>MMAISSFDRTSFKFQIQITVLLLFLSSNIYDVLMDLGIIDASIYVSEYAAILSILLFNFDLITDLYKGTKHREVLFLVSSNFNKLIQEINLYVIGYNEKKEVNFVNSFSSKILGNDLLGKTFTSLFEEYEDDKADHLTLYKTVGKPFKYIKTSIITLNTESNKQTYIIGYDITEKRREQKKLRKTLQELHLLAEELEQENTFLKVESQNTKPNELFVGSFISSIEQEVKRIANHKSTVLIAGEVGTGKKYVADLIIEKSNRATKPHIVYNCHPSIKSIFQSRYYESKPNSEYQKSIMDVVNNGTLILSNIENMSDNDQEQLLSMLKEQGEKRLIYDVRFIITTTKDLLQLVRERKFNTELYQYLSIYTIHLPQLKNRREDIPYLTDYFMKQFCDQHNVDELSISMASLKKLQSYDWPENIKELRLVVQKAVLASKGKTLRLKDFEEYKMKKENETKAFLTLEGNERAYILKILNSCNWKISGKNSASEVLGVNEATLRSKMKKLSILKESKVSS</sequence>
<dbReference type="PANTHER" id="PTHR32071">
    <property type="entry name" value="TRANSCRIPTIONAL REGULATORY PROTEIN"/>
    <property type="match status" value="1"/>
</dbReference>
<dbReference type="AlphaFoldDB" id="A0A7X9P2G0"/>
<dbReference type="EMBL" id="JABANE010000022">
    <property type="protein sequence ID" value="NME68334.1"/>
    <property type="molecule type" value="Genomic_DNA"/>
</dbReference>
<dbReference type="InterPro" id="IPR058031">
    <property type="entry name" value="AAA_lid_NorR"/>
</dbReference>
<evidence type="ECO:0000313" key="5">
    <source>
        <dbReference type="EMBL" id="NME68334.1"/>
    </source>
</evidence>
<organism evidence="5 6">
    <name type="scientific">Flammeovirga aprica JL-4</name>
    <dbReference type="NCBI Taxonomy" id="694437"/>
    <lineage>
        <taxon>Bacteria</taxon>
        <taxon>Pseudomonadati</taxon>
        <taxon>Bacteroidota</taxon>
        <taxon>Cytophagia</taxon>
        <taxon>Cytophagales</taxon>
        <taxon>Flammeovirgaceae</taxon>
        <taxon>Flammeovirga</taxon>
    </lineage>
</organism>
<dbReference type="Pfam" id="PF25601">
    <property type="entry name" value="AAA_lid_14"/>
    <property type="match status" value="1"/>
</dbReference>
<protein>
    <submittedName>
        <fullName evidence="5">Sigma-54-dependent Fis family transcriptional regulator</fullName>
    </submittedName>
</protein>
<accession>A0A7X9P2G0</accession>
<reference evidence="5 6" key="1">
    <citation type="submission" date="2020-04" db="EMBL/GenBank/DDBJ databases">
        <title>Flammeovirga sp. SR4, a novel species isolated from seawater.</title>
        <authorList>
            <person name="Wang X."/>
        </authorList>
    </citation>
    <scope>NUCLEOTIDE SEQUENCE [LARGE SCALE GENOMIC DNA]</scope>
    <source>
        <strain evidence="5 6">ATCC 23126</strain>
    </source>
</reference>
<gene>
    <name evidence="5" type="ORF">HHU12_10220</name>
</gene>
<proteinExistence type="predicted"/>
<dbReference type="Gene3D" id="1.10.8.60">
    <property type="match status" value="1"/>
</dbReference>
<feature type="coiled-coil region" evidence="3">
    <location>
        <begin position="175"/>
        <end position="206"/>
    </location>
</feature>
<comment type="caution">
    <text evidence="5">The sequence shown here is derived from an EMBL/GenBank/DDBJ whole genome shotgun (WGS) entry which is preliminary data.</text>
</comment>
<dbReference type="Gene3D" id="1.10.10.60">
    <property type="entry name" value="Homeodomain-like"/>
    <property type="match status" value="1"/>
</dbReference>
<evidence type="ECO:0000256" key="1">
    <source>
        <dbReference type="ARBA" id="ARBA00022741"/>
    </source>
</evidence>
<feature type="domain" description="Sigma-54 factor interaction" evidence="4">
    <location>
        <begin position="221"/>
        <end position="432"/>
    </location>
</feature>
<evidence type="ECO:0000256" key="3">
    <source>
        <dbReference type="SAM" id="Coils"/>
    </source>
</evidence>
<dbReference type="RefSeq" id="WP_169656640.1">
    <property type="nucleotide sequence ID" value="NZ_JABANE010000022.1"/>
</dbReference>
<evidence type="ECO:0000259" key="4">
    <source>
        <dbReference type="PROSITE" id="PS50045"/>
    </source>
</evidence>
<dbReference type="GO" id="GO:0006355">
    <property type="term" value="P:regulation of DNA-templated transcription"/>
    <property type="evidence" value="ECO:0007669"/>
    <property type="project" value="InterPro"/>
</dbReference>
<dbReference type="Proteomes" id="UP000576082">
    <property type="component" value="Unassembled WGS sequence"/>
</dbReference>
<dbReference type="Pfam" id="PF14532">
    <property type="entry name" value="Sigma54_activ_2"/>
    <property type="match status" value="1"/>
</dbReference>
<evidence type="ECO:0000313" key="6">
    <source>
        <dbReference type="Proteomes" id="UP000576082"/>
    </source>
</evidence>
<dbReference type="GO" id="GO:0005524">
    <property type="term" value="F:ATP binding"/>
    <property type="evidence" value="ECO:0007669"/>
    <property type="project" value="UniProtKB-KW"/>
</dbReference>
<dbReference type="Gene3D" id="3.40.50.300">
    <property type="entry name" value="P-loop containing nucleotide triphosphate hydrolases"/>
    <property type="match status" value="1"/>
</dbReference>
<evidence type="ECO:0000256" key="2">
    <source>
        <dbReference type="ARBA" id="ARBA00022840"/>
    </source>
</evidence>
<dbReference type="SUPFAM" id="SSF52540">
    <property type="entry name" value="P-loop containing nucleoside triphosphate hydrolases"/>
    <property type="match status" value="1"/>
</dbReference>
<keyword evidence="1" id="KW-0547">Nucleotide-binding</keyword>
<keyword evidence="3" id="KW-0175">Coiled coil</keyword>
<keyword evidence="2" id="KW-0067">ATP-binding</keyword>
<dbReference type="CDD" id="cd00009">
    <property type="entry name" value="AAA"/>
    <property type="match status" value="1"/>
</dbReference>
<dbReference type="PROSITE" id="PS50045">
    <property type="entry name" value="SIGMA54_INTERACT_4"/>
    <property type="match status" value="1"/>
</dbReference>
<dbReference type="InterPro" id="IPR027417">
    <property type="entry name" value="P-loop_NTPase"/>
</dbReference>
<name>A0A7X9P2G0_9BACT</name>
<dbReference type="InterPro" id="IPR002078">
    <property type="entry name" value="Sigma_54_int"/>
</dbReference>